<dbReference type="Proteomes" id="UP001302745">
    <property type="component" value="Unassembled WGS sequence"/>
</dbReference>
<feature type="region of interest" description="Disordered" evidence="4">
    <location>
        <begin position="85"/>
        <end position="104"/>
    </location>
</feature>
<protein>
    <submittedName>
        <fullName evidence="7">P-loop containing nucleoside triphosphate hydrolase protein</fullName>
    </submittedName>
</protein>
<dbReference type="GO" id="GO:0016787">
    <property type="term" value="F:hydrolase activity"/>
    <property type="evidence" value="ECO:0007669"/>
    <property type="project" value="UniProtKB-KW"/>
</dbReference>
<feature type="region of interest" description="Disordered" evidence="4">
    <location>
        <begin position="482"/>
        <end position="502"/>
    </location>
</feature>
<name>A0AAN7A161_9PEZI</name>
<keyword evidence="3" id="KW-0067">ATP-binding</keyword>
<feature type="compositionally biased region" description="Acidic residues" evidence="4">
    <location>
        <begin position="86"/>
        <end position="99"/>
    </location>
</feature>
<evidence type="ECO:0000313" key="7">
    <source>
        <dbReference type="EMBL" id="KAK4157584.1"/>
    </source>
</evidence>
<dbReference type="Pfam" id="PF00176">
    <property type="entry name" value="SNF2-rel_dom"/>
    <property type="match status" value="1"/>
</dbReference>
<evidence type="ECO:0000313" key="8">
    <source>
        <dbReference type="Proteomes" id="UP001302745"/>
    </source>
</evidence>
<reference evidence="7" key="1">
    <citation type="journal article" date="2023" name="Mol. Phylogenet. Evol.">
        <title>Genome-scale phylogeny and comparative genomics of the fungal order Sordariales.</title>
        <authorList>
            <person name="Hensen N."/>
            <person name="Bonometti L."/>
            <person name="Westerberg I."/>
            <person name="Brannstrom I.O."/>
            <person name="Guillou S."/>
            <person name="Cros-Aarteil S."/>
            <person name="Calhoun S."/>
            <person name="Haridas S."/>
            <person name="Kuo A."/>
            <person name="Mondo S."/>
            <person name="Pangilinan J."/>
            <person name="Riley R."/>
            <person name="LaButti K."/>
            <person name="Andreopoulos B."/>
            <person name="Lipzen A."/>
            <person name="Chen C."/>
            <person name="Yan M."/>
            <person name="Daum C."/>
            <person name="Ng V."/>
            <person name="Clum A."/>
            <person name="Steindorff A."/>
            <person name="Ohm R.A."/>
            <person name="Martin F."/>
            <person name="Silar P."/>
            <person name="Natvig D.O."/>
            <person name="Lalanne C."/>
            <person name="Gautier V."/>
            <person name="Ament-Velasquez S.L."/>
            <person name="Kruys A."/>
            <person name="Hutchinson M.I."/>
            <person name="Powell A.J."/>
            <person name="Barry K."/>
            <person name="Miller A.N."/>
            <person name="Grigoriev I.V."/>
            <person name="Debuchy R."/>
            <person name="Gladieux P."/>
            <person name="Hiltunen Thoren M."/>
            <person name="Johannesson H."/>
        </authorList>
    </citation>
    <scope>NUCLEOTIDE SEQUENCE</scope>
    <source>
        <strain evidence="7">CBS 538.74</strain>
    </source>
</reference>
<dbReference type="Gene3D" id="3.40.50.10810">
    <property type="entry name" value="Tandem AAA-ATPase domain"/>
    <property type="match status" value="1"/>
</dbReference>
<evidence type="ECO:0000256" key="3">
    <source>
        <dbReference type="ARBA" id="ARBA00022840"/>
    </source>
</evidence>
<dbReference type="CDD" id="cd18793">
    <property type="entry name" value="SF2_C_SNF"/>
    <property type="match status" value="1"/>
</dbReference>
<dbReference type="Pfam" id="PF00271">
    <property type="entry name" value="Helicase_C"/>
    <property type="match status" value="1"/>
</dbReference>
<dbReference type="PROSITE" id="PS51194">
    <property type="entry name" value="HELICASE_CTER"/>
    <property type="match status" value="1"/>
</dbReference>
<dbReference type="EMBL" id="MU856848">
    <property type="protein sequence ID" value="KAK4157584.1"/>
    <property type="molecule type" value="Genomic_DNA"/>
</dbReference>
<feature type="domain" description="Helicase C-terminal" evidence="6">
    <location>
        <begin position="529"/>
        <end position="684"/>
    </location>
</feature>
<dbReference type="AlphaFoldDB" id="A0AAN7A161"/>
<dbReference type="PROSITE" id="PS51192">
    <property type="entry name" value="HELICASE_ATP_BIND_1"/>
    <property type="match status" value="1"/>
</dbReference>
<comment type="caution">
    <text evidence="7">The sequence shown here is derived from an EMBL/GenBank/DDBJ whole genome shotgun (WGS) entry which is preliminary data.</text>
</comment>
<dbReference type="InterPro" id="IPR014001">
    <property type="entry name" value="Helicase_ATP-bd"/>
</dbReference>
<dbReference type="InterPro" id="IPR050628">
    <property type="entry name" value="SNF2_RAD54_helicase_TF"/>
</dbReference>
<evidence type="ECO:0000256" key="1">
    <source>
        <dbReference type="ARBA" id="ARBA00022741"/>
    </source>
</evidence>
<dbReference type="SMART" id="SM00490">
    <property type="entry name" value="HELICc"/>
    <property type="match status" value="1"/>
</dbReference>
<dbReference type="GO" id="GO:0006281">
    <property type="term" value="P:DNA repair"/>
    <property type="evidence" value="ECO:0007669"/>
    <property type="project" value="TreeGrafter"/>
</dbReference>
<dbReference type="SUPFAM" id="SSF52540">
    <property type="entry name" value="P-loop containing nucleoside triphosphate hydrolases"/>
    <property type="match status" value="2"/>
</dbReference>
<proteinExistence type="predicted"/>
<evidence type="ECO:0000259" key="5">
    <source>
        <dbReference type="PROSITE" id="PS51192"/>
    </source>
</evidence>
<dbReference type="Gene3D" id="3.40.50.300">
    <property type="entry name" value="P-loop containing nucleotide triphosphate hydrolases"/>
    <property type="match status" value="1"/>
</dbReference>
<reference evidence="7" key="2">
    <citation type="submission" date="2023-05" db="EMBL/GenBank/DDBJ databases">
        <authorList>
            <consortium name="Lawrence Berkeley National Laboratory"/>
            <person name="Steindorff A."/>
            <person name="Hensen N."/>
            <person name="Bonometti L."/>
            <person name="Westerberg I."/>
            <person name="Brannstrom I.O."/>
            <person name="Guillou S."/>
            <person name="Cros-Aarteil S."/>
            <person name="Calhoun S."/>
            <person name="Haridas S."/>
            <person name="Kuo A."/>
            <person name="Mondo S."/>
            <person name="Pangilinan J."/>
            <person name="Riley R."/>
            <person name="Labutti K."/>
            <person name="Andreopoulos B."/>
            <person name="Lipzen A."/>
            <person name="Chen C."/>
            <person name="Yanf M."/>
            <person name="Daum C."/>
            <person name="Ng V."/>
            <person name="Clum A."/>
            <person name="Ohm R."/>
            <person name="Martin F."/>
            <person name="Silar P."/>
            <person name="Natvig D."/>
            <person name="Lalanne C."/>
            <person name="Gautier V."/>
            <person name="Ament-Velasquez S.L."/>
            <person name="Kruys A."/>
            <person name="Hutchinson M.I."/>
            <person name="Powell A.J."/>
            <person name="Barry K."/>
            <person name="Miller A.N."/>
            <person name="Grigoriev I.V."/>
            <person name="Debuchy R."/>
            <person name="Gladieux P."/>
            <person name="Thoren M.H."/>
            <person name="Johannesson H."/>
        </authorList>
    </citation>
    <scope>NUCLEOTIDE SEQUENCE</scope>
    <source>
        <strain evidence="7">CBS 538.74</strain>
    </source>
</reference>
<gene>
    <name evidence="7" type="ORF">C8A00DRAFT_29427</name>
</gene>
<dbReference type="GO" id="GO:0008094">
    <property type="term" value="F:ATP-dependent activity, acting on DNA"/>
    <property type="evidence" value="ECO:0007669"/>
    <property type="project" value="TreeGrafter"/>
</dbReference>
<accession>A0AAN7A161</accession>
<dbReference type="InterPro" id="IPR049730">
    <property type="entry name" value="SNF2/RAD54-like_C"/>
</dbReference>
<organism evidence="7 8">
    <name type="scientific">Chaetomidium leptoderma</name>
    <dbReference type="NCBI Taxonomy" id="669021"/>
    <lineage>
        <taxon>Eukaryota</taxon>
        <taxon>Fungi</taxon>
        <taxon>Dikarya</taxon>
        <taxon>Ascomycota</taxon>
        <taxon>Pezizomycotina</taxon>
        <taxon>Sordariomycetes</taxon>
        <taxon>Sordariomycetidae</taxon>
        <taxon>Sordariales</taxon>
        <taxon>Chaetomiaceae</taxon>
        <taxon>Chaetomidium</taxon>
    </lineage>
</organism>
<dbReference type="GO" id="GO:0005634">
    <property type="term" value="C:nucleus"/>
    <property type="evidence" value="ECO:0007669"/>
    <property type="project" value="TreeGrafter"/>
</dbReference>
<dbReference type="SMART" id="SM00487">
    <property type="entry name" value="DEXDc"/>
    <property type="match status" value="1"/>
</dbReference>
<keyword evidence="2 7" id="KW-0378">Hydrolase</keyword>
<sequence length="718" mass="81164">MASSSQPPAKKPKLSALDNLISALNRLGVDDSPKLSPFPVPDTDELNLPFGLGASVTIRPGIGLIGNDEEEEAYYQEWLATHDQADDQDDDDDEEELGDNDNITLGQDLFTLEDGEVVEATRYLGDEWVQHIRALYAVGPIPVPPNMAVTPHDYQLKAAAQAHWLCESRFKGMLLGDSMGVGKTLAAILAMYMVKDQPGFSMVVAPKTLCHQWVQSIESAFQNGHGLTTHLFEGSAKLTAHDLLALGVDVVVVSYDQVDAAQRDLRTFPDRLDMYLNDKTGFVRKPKRALAPLHSPFWRLIDMPIKRLVLDEAQVINKRSGVRHQAVKALFFKAVIQLSGTFAHNKWHDFSGYVDFLSGHPFLTHRAFMKAFSTYDYSGKTERPDLAKTRLLQRFLQAFTIARPVDIVNLKKCPRARSFFKLESPAISKEIVDWINKFNMGGDDEAVKLQQETDTGIDSSWMGLLIKAQLASIHPLLAKEREEMDHQDEGTDEDASHWHDDGADWKPEERSKWLKRVEDTEDLYHGSKRLRHFIEVYQEIRTFLPGRKIVVFSQFLKFLDIIAEAMKRDGIQPLRYDGSVEMRRRPNVQRDFKAADPAIPLLLTAGAGGFGLNITCASVVIQTEIWWNSNNEAQAVSRAWRQGQTQEVLYVQLFAEDSAIDKMMLRVQNRKNTVNSDIMQAIVRHPGEKPDIRELRLIPHLPVIKLEESERGIGNREH</sequence>
<dbReference type="InterPro" id="IPR000330">
    <property type="entry name" value="SNF2_N"/>
</dbReference>
<dbReference type="InterPro" id="IPR001650">
    <property type="entry name" value="Helicase_C-like"/>
</dbReference>
<dbReference type="InterPro" id="IPR027417">
    <property type="entry name" value="P-loop_NTPase"/>
</dbReference>
<evidence type="ECO:0000256" key="2">
    <source>
        <dbReference type="ARBA" id="ARBA00022801"/>
    </source>
</evidence>
<evidence type="ECO:0000256" key="4">
    <source>
        <dbReference type="SAM" id="MobiDB-lite"/>
    </source>
</evidence>
<dbReference type="InterPro" id="IPR038718">
    <property type="entry name" value="SNF2-like_sf"/>
</dbReference>
<evidence type="ECO:0000259" key="6">
    <source>
        <dbReference type="PROSITE" id="PS51194"/>
    </source>
</evidence>
<feature type="domain" description="Helicase ATP-binding" evidence="5">
    <location>
        <begin position="164"/>
        <end position="360"/>
    </location>
</feature>
<dbReference type="GO" id="GO:0005524">
    <property type="term" value="F:ATP binding"/>
    <property type="evidence" value="ECO:0007669"/>
    <property type="project" value="UniProtKB-KW"/>
</dbReference>
<dbReference type="PANTHER" id="PTHR45626">
    <property type="entry name" value="TRANSCRIPTION TERMINATION FACTOR 2-RELATED"/>
    <property type="match status" value="1"/>
</dbReference>
<keyword evidence="1" id="KW-0547">Nucleotide-binding</keyword>
<keyword evidence="8" id="KW-1185">Reference proteome</keyword>